<dbReference type="OrthoDB" id="5865284at2"/>
<name>A0A420EBK2_9ALTE</name>
<dbReference type="EMBL" id="RAQO01000006">
    <property type="protein sequence ID" value="RKF18077.1"/>
    <property type="molecule type" value="Genomic_DNA"/>
</dbReference>
<reference evidence="1 2" key="1">
    <citation type="submission" date="2018-09" db="EMBL/GenBank/DDBJ databases">
        <authorList>
            <person name="Wang Z."/>
        </authorList>
    </citation>
    <scope>NUCLEOTIDE SEQUENCE [LARGE SCALE GENOMIC DNA]</scope>
    <source>
        <strain evidence="1 2">ALS 81</strain>
    </source>
</reference>
<sequence>MTETDLLARALYSSAIIHQPHALKAVVAAQHLFIVFDNDDTIWTQTDALIAIGSVTTNESYFSAITAPQFSQTRIKKILAQGIYPAAYQALSQWHDQKGFADIFEYYLPVALSHNEYLSHNVTLLLAFRSLYPQLNERQVPPFLNRVTEYISSTYGGLKASALVTPRVYSQQQLLEVCLAQPSFFGHNLISLAWILRSKHLLDEQQLNILLSNLYQQATQPLEDVEDCIDEVIMRSVDEQANTLGLLHSLHHLVFGTRSNLHQVTLADALYYLQQLFPDTNQELDRIARYYVAWLGVEDQ</sequence>
<evidence type="ECO:0000313" key="1">
    <source>
        <dbReference type="EMBL" id="RKF18077.1"/>
    </source>
</evidence>
<dbReference type="RefSeq" id="WP_120355303.1">
    <property type="nucleotide sequence ID" value="NZ_RAQO01000006.1"/>
</dbReference>
<evidence type="ECO:0000313" key="2">
    <source>
        <dbReference type="Proteomes" id="UP000286482"/>
    </source>
</evidence>
<organism evidence="1 2">
    <name type="scientific">Alginatibacterium sediminis</name>
    <dbReference type="NCBI Taxonomy" id="2164068"/>
    <lineage>
        <taxon>Bacteria</taxon>
        <taxon>Pseudomonadati</taxon>
        <taxon>Pseudomonadota</taxon>
        <taxon>Gammaproteobacteria</taxon>
        <taxon>Alteromonadales</taxon>
        <taxon>Alteromonadaceae</taxon>
        <taxon>Alginatibacterium</taxon>
    </lineage>
</organism>
<dbReference type="AlphaFoldDB" id="A0A420EBK2"/>
<proteinExistence type="predicted"/>
<dbReference type="Proteomes" id="UP000286482">
    <property type="component" value="Unassembled WGS sequence"/>
</dbReference>
<comment type="caution">
    <text evidence="1">The sequence shown here is derived from an EMBL/GenBank/DDBJ whole genome shotgun (WGS) entry which is preliminary data.</text>
</comment>
<gene>
    <name evidence="1" type="ORF">DBZ36_12625</name>
</gene>
<accession>A0A420EBK2</accession>
<keyword evidence="2" id="KW-1185">Reference proteome</keyword>
<protein>
    <submittedName>
        <fullName evidence="1">Uncharacterized protein</fullName>
    </submittedName>
</protein>